<evidence type="ECO:0000313" key="3">
    <source>
        <dbReference type="Proteomes" id="UP000075243"/>
    </source>
</evidence>
<dbReference type="SUPFAM" id="SSF56219">
    <property type="entry name" value="DNase I-like"/>
    <property type="match status" value="2"/>
</dbReference>
<name>A0A151RHA0_CAJCA</name>
<proteinExistence type="predicted"/>
<keyword evidence="3" id="KW-1185">Reference proteome</keyword>
<dbReference type="Pfam" id="PF00078">
    <property type="entry name" value="RVT_1"/>
    <property type="match status" value="1"/>
</dbReference>
<accession>A0A151RHA0</accession>
<dbReference type="PANTHER" id="PTHR33710:SF64">
    <property type="entry name" value="ENDONUCLEASE_EXONUCLEASE_PHOSPHATASE DOMAIN-CONTAINING PROTEIN"/>
    <property type="match status" value="1"/>
</dbReference>
<dbReference type="InterPro" id="IPR000477">
    <property type="entry name" value="RT_dom"/>
</dbReference>
<evidence type="ECO:0000313" key="2">
    <source>
        <dbReference type="EMBL" id="KYP41921.1"/>
    </source>
</evidence>
<dbReference type="AlphaFoldDB" id="A0A151RHA0"/>
<evidence type="ECO:0000259" key="1">
    <source>
        <dbReference type="PROSITE" id="PS50878"/>
    </source>
</evidence>
<gene>
    <name evidence="2" type="ORF">KK1_036692</name>
</gene>
<dbReference type="PROSITE" id="PS50878">
    <property type="entry name" value="RT_POL"/>
    <property type="match status" value="1"/>
</dbReference>
<dbReference type="EMBL" id="KQ483745">
    <property type="protein sequence ID" value="KYP41921.1"/>
    <property type="molecule type" value="Genomic_DNA"/>
</dbReference>
<dbReference type="Gramene" id="C.cajan_36000.t">
    <property type="protein sequence ID" value="C.cajan_36000.t"/>
    <property type="gene ID" value="C.cajan_36000"/>
</dbReference>
<dbReference type="STRING" id="3821.A0A151RHA0"/>
<feature type="domain" description="Reverse transcriptase" evidence="1">
    <location>
        <begin position="1"/>
        <end position="315"/>
    </location>
</feature>
<protein>
    <recommendedName>
        <fullName evidence="1">Reverse transcriptase domain-containing protein</fullName>
    </recommendedName>
</protein>
<dbReference type="Gene3D" id="3.60.10.10">
    <property type="entry name" value="Endonuclease/exonuclease/phosphatase"/>
    <property type="match status" value="2"/>
</dbReference>
<reference evidence="2" key="1">
    <citation type="journal article" date="2012" name="Nat. Biotechnol.">
        <title>Draft genome sequence of pigeonpea (Cajanus cajan), an orphan legume crop of resource-poor farmers.</title>
        <authorList>
            <person name="Varshney R.K."/>
            <person name="Chen W."/>
            <person name="Li Y."/>
            <person name="Bharti A.K."/>
            <person name="Saxena R.K."/>
            <person name="Schlueter J.A."/>
            <person name="Donoghue M.T."/>
            <person name="Azam S."/>
            <person name="Fan G."/>
            <person name="Whaley A.M."/>
            <person name="Farmer A.D."/>
            <person name="Sheridan J."/>
            <person name="Iwata A."/>
            <person name="Tuteja R."/>
            <person name="Penmetsa R.V."/>
            <person name="Wu W."/>
            <person name="Upadhyaya H.D."/>
            <person name="Yang S.P."/>
            <person name="Shah T."/>
            <person name="Saxena K.B."/>
            <person name="Michael T."/>
            <person name="McCombie W.R."/>
            <person name="Yang B."/>
            <person name="Zhang G."/>
            <person name="Yang H."/>
            <person name="Wang J."/>
            <person name="Spillane C."/>
            <person name="Cook D.R."/>
            <person name="May G.D."/>
            <person name="Xu X."/>
            <person name="Jackson S.A."/>
        </authorList>
    </citation>
    <scope>NUCLEOTIDE SEQUENCE [LARGE SCALE GENOMIC DNA]</scope>
</reference>
<dbReference type="Proteomes" id="UP000075243">
    <property type="component" value="Unassembled WGS sequence"/>
</dbReference>
<dbReference type="PANTHER" id="PTHR33710">
    <property type="entry name" value="BNAC02G09200D PROTEIN"/>
    <property type="match status" value="1"/>
</dbReference>
<sequence>MKLLSYNILGLGGRLKWKIISKIVCKEQIQLLCLQETKQEVMRKEVCTTLWGGSGFLREFNEFINNMELEDVPLNGRSFTWFRPNGKAISRIDRILISREWWSAWENCVQFVLDRNIFDHCPLMLSQKKVDWGPKPFRSINCWSEYSHFEDIVKEMWDSEEIQGWGCHVLKEKLKALKVKLKYPFKEFCAKRGLRQGDPLAPFLFTIIGEGLSGMMREACNNSLFTGFRVGKKNVEANLLQYADDTIFIGEEIISNVLTIKAMLRCFELVSSLKVNFFKSRFGGVGLSQEELEGFSSIMNYKILSFPFTYLGIPIGENPREDRTWNPVVEKVCDTLTTPTHIL</sequence>
<dbReference type="InterPro" id="IPR036691">
    <property type="entry name" value="Endo/exonu/phosph_ase_sf"/>
</dbReference>
<organism evidence="2 3">
    <name type="scientific">Cajanus cajan</name>
    <name type="common">Pigeon pea</name>
    <name type="synonym">Cajanus indicus</name>
    <dbReference type="NCBI Taxonomy" id="3821"/>
    <lineage>
        <taxon>Eukaryota</taxon>
        <taxon>Viridiplantae</taxon>
        <taxon>Streptophyta</taxon>
        <taxon>Embryophyta</taxon>
        <taxon>Tracheophyta</taxon>
        <taxon>Spermatophyta</taxon>
        <taxon>Magnoliopsida</taxon>
        <taxon>eudicotyledons</taxon>
        <taxon>Gunneridae</taxon>
        <taxon>Pentapetalae</taxon>
        <taxon>rosids</taxon>
        <taxon>fabids</taxon>
        <taxon>Fabales</taxon>
        <taxon>Fabaceae</taxon>
        <taxon>Papilionoideae</taxon>
        <taxon>50 kb inversion clade</taxon>
        <taxon>NPAAA clade</taxon>
        <taxon>indigoferoid/millettioid clade</taxon>
        <taxon>Phaseoleae</taxon>
        <taxon>Cajanus</taxon>
    </lineage>
</organism>